<dbReference type="NCBIfam" id="TIGR02937">
    <property type="entry name" value="sigma70-ECF"/>
    <property type="match status" value="1"/>
</dbReference>
<dbReference type="PANTHER" id="PTHR30385">
    <property type="entry name" value="SIGMA FACTOR F FLAGELLAR"/>
    <property type="match status" value="1"/>
</dbReference>
<dbReference type="RefSeq" id="WP_344821356.1">
    <property type="nucleotide sequence ID" value="NZ_BAAAUV010000001.1"/>
</dbReference>
<evidence type="ECO:0000256" key="2">
    <source>
        <dbReference type="ARBA" id="ARBA00023082"/>
    </source>
</evidence>
<dbReference type="EMBL" id="BAAAUV010000001">
    <property type="protein sequence ID" value="GAA3193990.1"/>
    <property type="molecule type" value="Genomic_DNA"/>
</dbReference>
<keyword evidence="4" id="KW-0804">Transcription</keyword>
<dbReference type="InterPro" id="IPR013325">
    <property type="entry name" value="RNA_pol_sigma_r2"/>
</dbReference>
<dbReference type="NCBIfam" id="TIGR02980">
    <property type="entry name" value="SigBFG"/>
    <property type="match status" value="1"/>
</dbReference>
<dbReference type="InterPro" id="IPR007624">
    <property type="entry name" value="RNA_pol_sigma70_r3"/>
</dbReference>
<comment type="caution">
    <text evidence="6">The sequence shown here is derived from an EMBL/GenBank/DDBJ whole genome shotgun (WGS) entry which is preliminary data.</text>
</comment>
<keyword evidence="3" id="KW-0238">DNA-binding</keyword>
<feature type="domain" description="RNA polymerase sigma-70" evidence="5">
    <location>
        <begin position="69"/>
        <end position="82"/>
    </location>
</feature>
<dbReference type="SUPFAM" id="SSF88946">
    <property type="entry name" value="Sigma2 domain of RNA polymerase sigma factors"/>
    <property type="match status" value="1"/>
</dbReference>
<accession>A0ABP6PZS1</accession>
<sequence>MSSNERADLPFSSGEPEELLRRLAALADEPGTKAASEREDIRTRMAELYQPYVRAIARRYAGNRPVPEDVVQAGMVGLVKAVNGFDPLLGDHFHPYASITISGEIKRHFRDTTWAMHVTRRVQELRLALRRTTADFYQDQGRAPTVSESARLLEVSEDEIIDALNADVAYHPDSLDSPGWSDDTTIGDTLGEHQHALSHLVDIEAVRPLLESLPARERTIVLLRFWGNKTQSDIAAEMGISQMHVSRLLAQTLKKLRAELEPADPL</sequence>
<keyword evidence="2" id="KW-0731">Sigma factor</keyword>
<dbReference type="InterPro" id="IPR036388">
    <property type="entry name" value="WH-like_DNA-bd_sf"/>
</dbReference>
<dbReference type="Proteomes" id="UP001501237">
    <property type="component" value="Unassembled WGS sequence"/>
</dbReference>
<dbReference type="SUPFAM" id="SSF88659">
    <property type="entry name" value="Sigma3 and sigma4 domains of RNA polymerase sigma factors"/>
    <property type="match status" value="2"/>
</dbReference>
<dbReference type="PROSITE" id="PS00715">
    <property type="entry name" value="SIGMA70_1"/>
    <property type="match status" value="1"/>
</dbReference>
<evidence type="ECO:0000256" key="4">
    <source>
        <dbReference type="ARBA" id="ARBA00023163"/>
    </source>
</evidence>
<dbReference type="Gene3D" id="1.20.120.1810">
    <property type="match status" value="1"/>
</dbReference>
<dbReference type="Gene3D" id="1.10.10.10">
    <property type="entry name" value="Winged helix-like DNA-binding domain superfamily/Winged helix DNA-binding domain"/>
    <property type="match status" value="2"/>
</dbReference>
<protein>
    <recommendedName>
        <fullName evidence="5">RNA polymerase sigma-70 domain-containing protein</fullName>
    </recommendedName>
</protein>
<organism evidence="6 7">
    <name type="scientific">Actinocorallia longicatena</name>
    <dbReference type="NCBI Taxonomy" id="111803"/>
    <lineage>
        <taxon>Bacteria</taxon>
        <taxon>Bacillati</taxon>
        <taxon>Actinomycetota</taxon>
        <taxon>Actinomycetes</taxon>
        <taxon>Streptosporangiales</taxon>
        <taxon>Thermomonosporaceae</taxon>
        <taxon>Actinocorallia</taxon>
    </lineage>
</organism>
<dbReference type="InterPro" id="IPR014284">
    <property type="entry name" value="RNA_pol_sigma-70_dom"/>
</dbReference>
<dbReference type="InterPro" id="IPR000943">
    <property type="entry name" value="RNA_pol_sigma70"/>
</dbReference>
<dbReference type="InterPro" id="IPR014322">
    <property type="entry name" value="RNA_pol_sigma-B/F/G"/>
</dbReference>
<keyword evidence="7" id="KW-1185">Reference proteome</keyword>
<dbReference type="Pfam" id="PF04539">
    <property type="entry name" value="Sigma70_r3"/>
    <property type="match status" value="1"/>
</dbReference>
<reference evidence="7" key="1">
    <citation type="journal article" date="2019" name="Int. J. Syst. Evol. Microbiol.">
        <title>The Global Catalogue of Microorganisms (GCM) 10K type strain sequencing project: providing services to taxonomists for standard genome sequencing and annotation.</title>
        <authorList>
            <consortium name="The Broad Institute Genomics Platform"/>
            <consortium name="The Broad Institute Genome Sequencing Center for Infectious Disease"/>
            <person name="Wu L."/>
            <person name="Ma J."/>
        </authorList>
    </citation>
    <scope>NUCLEOTIDE SEQUENCE [LARGE SCALE GENOMIC DNA]</scope>
    <source>
        <strain evidence="7">JCM 9377</strain>
    </source>
</reference>
<dbReference type="Pfam" id="PF04542">
    <property type="entry name" value="Sigma70_r2"/>
    <property type="match status" value="1"/>
</dbReference>
<evidence type="ECO:0000259" key="5">
    <source>
        <dbReference type="PROSITE" id="PS00715"/>
    </source>
</evidence>
<evidence type="ECO:0000313" key="7">
    <source>
        <dbReference type="Proteomes" id="UP001501237"/>
    </source>
</evidence>
<proteinExistence type="predicted"/>
<name>A0ABP6PZS1_9ACTN</name>
<dbReference type="CDD" id="cd06171">
    <property type="entry name" value="Sigma70_r4"/>
    <property type="match status" value="1"/>
</dbReference>
<gene>
    <name evidence="6" type="ORF">GCM10010468_03560</name>
</gene>
<evidence type="ECO:0000256" key="3">
    <source>
        <dbReference type="ARBA" id="ARBA00023125"/>
    </source>
</evidence>
<dbReference type="PANTHER" id="PTHR30385:SF4">
    <property type="entry name" value="RNA POLYMERASE SIGMA-E FACTOR"/>
    <property type="match status" value="1"/>
</dbReference>
<dbReference type="Pfam" id="PF04545">
    <property type="entry name" value="Sigma70_r4"/>
    <property type="match status" value="1"/>
</dbReference>
<dbReference type="InterPro" id="IPR007627">
    <property type="entry name" value="RNA_pol_sigma70_r2"/>
</dbReference>
<evidence type="ECO:0000313" key="6">
    <source>
        <dbReference type="EMBL" id="GAA3193990.1"/>
    </source>
</evidence>
<keyword evidence="1" id="KW-0805">Transcription regulation</keyword>
<evidence type="ECO:0000256" key="1">
    <source>
        <dbReference type="ARBA" id="ARBA00023015"/>
    </source>
</evidence>
<dbReference type="PRINTS" id="PR00046">
    <property type="entry name" value="SIGMA70FCT"/>
</dbReference>
<dbReference type="InterPro" id="IPR007630">
    <property type="entry name" value="RNA_pol_sigma70_r4"/>
</dbReference>
<dbReference type="InterPro" id="IPR013324">
    <property type="entry name" value="RNA_pol_sigma_r3/r4-like"/>
</dbReference>